<keyword evidence="9 18" id="KW-0479">Metal-binding</keyword>
<evidence type="ECO:0000256" key="15">
    <source>
        <dbReference type="PIRSR" id="PIRSR605478-1"/>
    </source>
</evidence>
<evidence type="ECO:0000256" key="14">
    <source>
        <dbReference type="NCBIfam" id="TIGR00232"/>
    </source>
</evidence>
<feature type="binding site" evidence="18">
    <location>
        <position position="158"/>
    </location>
    <ligand>
        <name>Mg(2+)</name>
        <dbReference type="ChEBI" id="CHEBI:18420"/>
    </ligand>
</feature>
<dbReference type="InterPro" id="IPR033247">
    <property type="entry name" value="Transketolase_fam"/>
</dbReference>
<evidence type="ECO:0000256" key="9">
    <source>
        <dbReference type="ARBA" id="ARBA00022723"/>
    </source>
</evidence>
<comment type="similarity">
    <text evidence="5">Belongs to the transketolase family.</text>
</comment>
<dbReference type="InterPro" id="IPR049557">
    <property type="entry name" value="Transketolase_CS"/>
</dbReference>
<dbReference type="InterPro" id="IPR005478">
    <property type="entry name" value="Transketolase_bac-like"/>
</dbReference>
<dbReference type="GO" id="GO:0046872">
    <property type="term" value="F:metal ion binding"/>
    <property type="evidence" value="ECO:0007669"/>
    <property type="project" value="UniProtKB-KW"/>
</dbReference>
<keyword evidence="11 18" id="KW-0460">Magnesium</keyword>
<dbReference type="Pfam" id="PF22613">
    <property type="entry name" value="Transketolase_C_1"/>
    <property type="match status" value="1"/>
</dbReference>
<dbReference type="NCBIfam" id="TIGR00232">
    <property type="entry name" value="tktlase_bact"/>
    <property type="match status" value="1"/>
</dbReference>
<dbReference type="InterPro" id="IPR005474">
    <property type="entry name" value="Transketolase_N"/>
</dbReference>
<keyword evidence="12 17" id="KW-0786">Thiamine pyrophosphate</keyword>
<dbReference type="CDD" id="cd02012">
    <property type="entry name" value="TPP_TK"/>
    <property type="match status" value="1"/>
</dbReference>
<feature type="binding site" evidence="17">
    <location>
        <position position="159"/>
    </location>
    <ligand>
        <name>thiamine diphosphate</name>
        <dbReference type="ChEBI" id="CHEBI:58937"/>
    </ligand>
</feature>
<accession>A0A4P6YRF2</accession>
<feature type="binding site" evidence="16">
    <location>
        <position position="459"/>
    </location>
    <ligand>
        <name>substrate</name>
    </ligand>
</feature>
<dbReference type="EMBL" id="CP037940">
    <property type="protein sequence ID" value="QBO35191.1"/>
    <property type="molecule type" value="Genomic_DNA"/>
</dbReference>
<dbReference type="GO" id="GO:0006098">
    <property type="term" value="P:pentose-phosphate shunt"/>
    <property type="evidence" value="ECO:0007669"/>
    <property type="project" value="TreeGrafter"/>
</dbReference>
<dbReference type="AlphaFoldDB" id="A0A4P6YRF2"/>
<dbReference type="GO" id="GO:0005829">
    <property type="term" value="C:cytosol"/>
    <property type="evidence" value="ECO:0007669"/>
    <property type="project" value="TreeGrafter"/>
</dbReference>
<evidence type="ECO:0000256" key="1">
    <source>
        <dbReference type="ARBA" id="ARBA00001913"/>
    </source>
</evidence>
<evidence type="ECO:0000256" key="4">
    <source>
        <dbReference type="ARBA" id="ARBA00002931"/>
    </source>
</evidence>
<dbReference type="GO" id="GO:0004802">
    <property type="term" value="F:transketolase activity"/>
    <property type="evidence" value="ECO:0007669"/>
    <property type="project" value="UniProtKB-UniRule"/>
</dbReference>
<dbReference type="FunFam" id="3.40.50.970:FF:000045">
    <property type="entry name" value="Transketolase"/>
    <property type="match status" value="1"/>
</dbReference>
<comment type="cofactor">
    <cofactor evidence="2">
        <name>Mn(2+)</name>
        <dbReference type="ChEBI" id="CHEBI:29035"/>
    </cofactor>
</comment>
<feature type="binding site" evidence="17">
    <location>
        <position position="262"/>
    </location>
    <ligand>
        <name>thiamine diphosphate</name>
        <dbReference type="ChEBI" id="CHEBI:58937"/>
    </ligand>
</feature>
<feature type="binding site" evidence="17">
    <location>
        <begin position="117"/>
        <end position="119"/>
    </location>
    <ligand>
        <name>thiamine diphosphate</name>
        <dbReference type="ChEBI" id="CHEBI:58937"/>
    </ligand>
</feature>
<evidence type="ECO:0000256" key="16">
    <source>
        <dbReference type="PIRSR" id="PIRSR605478-2"/>
    </source>
</evidence>
<dbReference type="SUPFAM" id="SSF52922">
    <property type="entry name" value="TK C-terminal domain-like"/>
    <property type="match status" value="1"/>
</dbReference>
<keyword evidence="10" id="KW-0106">Calcium</keyword>
<keyword evidence="8 21" id="KW-0808">Transferase</keyword>
<feature type="binding site" evidence="18">
    <location>
        <position position="188"/>
    </location>
    <ligand>
        <name>Mg(2+)</name>
        <dbReference type="ChEBI" id="CHEBI:18420"/>
    </ligand>
</feature>
<dbReference type="InterPro" id="IPR029061">
    <property type="entry name" value="THDP-binding"/>
</dbReference>
<comment type="cofactor">
    <cofactor evidence="1">
        <name>Ca(2+)</name>
        <dbReference type="ChEBI" id="CHEBI:29108"/>
    </cofactor>
</comment>
<dbReference type="InterPro" id="IPR005475">
    <property type="entry name" value="Transketolase-like_Pyr-bd"/>
</dbReference>
<comment type="cofactor">
    <cofactor evidence="17">
        <name>thiamine diphosphate</name>
        <dbReference type="ChEBI" id="CHEBI:58937"/>
    </cofactor>
    <text evidence="17">Binds 1 thiamine pyrophosphate per subunit. During the reaction, the substrate forms a covalent intermediate with the cofactor.</text>
</comment>
<dbReference type="Gene3D" id="3.40.50.970">
    <property type="match status" value="2"/>
</dbReference>
<feature type="binding site" evidence="18">
    <location>
        <position position="190"/>
    </location>
    <ligand>
        <name>Mg(2+)</name>
        <dbReference type="ChEBI" id="CHEBI:18420"/>
    </ligand>
</feature>
<evidence type="ECO:0000256" key="18">
    <source>
        <dbReference type="PIRSR" id="PIRSR605478-4"/>
    </source>
</evidence>
<evidence type="ECO:0000256" key="8">
    <source>
        <dbReference type="ARBA" id="ARBA00022679"/>
    </source>
</evidence>
<evidence type="ECO:0000256" key="7">
    <source>
        <dbReference type="ARBA" id="ARBA00013152"/>
    </source>
</evidence>
<feature type="site" description="Important for catalytic activity" evidence="19">
    <location>
        <position position="262"/>
    </location>
</feature>
<feature type="binding site" evidence="16">
    <location>
        <position position="467"/>
    </location>
    <ligand>
        <name>substrate</name>
    </ligand>
</feature>
<dbReference type="PROSITE" id="PS00801">
    <property type="entry name" value="TRANSKETOLASE_1"/>
    <property type="match status" value="1"/>
</dbReference>
<dbReference type="Gene3D" id="3.40.50.920">
    <property type="match status" value="1"/>
</dbReference>
<comment type="function">
    <text evidence="4">Catalyzes the transfer of a two-carbon ketol group from a ketose donor to an aldose acceptor, via a covalent intermediate with the cofactor thiamine pyrophosphate.</text>
</comment>
<comment type="subunit">
    <text evidence="6">Homodimer.</text>
</comment>
<dbReference type="RefSeq" id="WP_133362271.1">
    <property type="nucleotide sequence ID" value="NZ_CP037940.1"/>
</dbReference>
<evidence type="ECO:0000313" key="21">
    <source>
        <dbReference type="EMBL" id="QBO35191.1"/>
    </source>
</evidence>
<feature type="binding site" evidence="16">
    <location>
        <position position="518"/>
    </location>
    <ligand>
        <name>substrate</name>
    </ligand>
</feature>
<evidence type="ECO:0000256" key="13">
    <source>
        <dbReference type="ARBA" id="ARBA00049473"/>
    </source>
</evidence>
<evidence type="ECO:0000256" key="2">
    <source>
        <dbReference type="ARBA" id="ARBA00001936"/>
    </source>
</evidence>
<feature type="binding site" evidence="16">
    <location>
        <position position="28"/>
    </location>
    <ligand>
        <name>substrate</name>
    </ligand>
</feature>
<evidence type="ECO:0000256" key="12">
    <source>
        <dbReference type="ARBA" id="ARBA00023052"/>
    </source>
</evidence>
<organism evidence="21 22">
    <name type="scientific">Periweissella cryptocerci</name>
    <dbReference type="NCBI Taxonomy" id="2506420"/>
    <lineage>
        <taxon>Bacteria</taxon>
        <taxon>Bacillati</taxon>
        <taxon>Bacillota</taxon>
        <taxon>Bacilli</taxon>
        <taxon>Lactobacillales</taxon>
        <taxon>Lactobacillaceae</taxon>
        <taxon>Periweissella</taxon>
    </lineage>
</organism>
<dbReference type="PANTHER" id="PTHR43522">
    <property type="entry name" value="TRANSKETOLASE"/>
    <property type="match status" value="1"/>
</dbReference>
<feature type="site" description="Important for catalytic activity" evidence="19">
    <location>
        <position position="28"/>
    </location>
</feature>
<dbReference type="Proteomes" id="UP000292886">
    <property type="component" value="Chromosome"/>
</dbReference>
<name>A0A4P6YRF2_9LACO</name>
<reference evidence="22" key="1">
    <citation type="submission" date="2019-03" db="EMBL/GenBank/DDBJ databases">
        <title>Weissella sp. 26KH-42 Genome sequencing.</title>
        <authorList>
            <person name="Heo J."/>
            <person name="Kim S.-J."/>
            <person name="Kim J.-S."/>
            <person name="Hong S.-B."/>
            <person name="Kwon S.-W."/>
        </authorList>
    </citation>
    <scope>NUCLEOTIDE SEQUENCE [LARGE SCALE GENOMIC DNA]</scope>
    <source>
        <strain evidence="22">26KH-42</strain>
    </source>
</reference>
<proteinExistence type="inferred from homology"/>
<evidence type="ECO:0000256" key="11">
    <source>
        <dbReference type="ARBA" id="ARBA00022842"/>
    </source>
</evidence>
<feature type="binding site" evidence="16">
    <location>
        <position position="382"/>
    </location>
    <ligand>
        <name>substrate</name>
    </ligand>
</feature>
<dbReference type="KEGG" id="wei:EQG49_01330"/>
<sequence length="660" mass="70537">MFDQTDELSVKTLRMLAAQMTNKAHSGHPGISLGAAPMLYVLWTRHLNVNPDKPRWINRDRFVLSAGHATPLYFPLLYLSGFALTMADLQAFRTTDSITTGHPEVVGSVPGIEATTGPLGQGIGMSAGMAAAETHLAAQFNLADVTVMDHYTYALVSDGELMEGISHEAADFAGKQALSKLILLYDSNNIDIDGAISRETITDAQTRFRAYGWDTLMVADGNDLEAIDAAITFAKTTDKPTLIEVNTTIGFGSPDAGQKQAHGTPVSDEGLQILAANLDWDYPAWTVPAAVATRFITHVYDRGIAAYDQWVSDYEAFADKAPAKFEALNMSFNHELADVTDILPTYTVGSDQSILAVNGDVIDAISKRIPDLWGGSADLAGSTYARVSDSGLFEADNRAARNLAFGVREFAMSTIMSGIALHGGSHVFGSTFLAFADYAKNSIRLAALQQLPLIYLLSHDSIGAGQDGATHQAIEQLMQFRNVPNLTVIRPADATEAVAAWQIALESSSTPTIISEPRQVVPTLANTTTTGVRRGAYTLSPAANDKPEGIIIGTGSEVQVALAAAEQLRAAGHNVAVVSMPSFELFVAQDTAYQASVLPPNTRRRIAVEAGSTLGWERYVGLDGAIVGIDQFGTSGTDAELMIKYGITAENVVAQYLKLS</sequence>
<dbReference type="InterPro" id="IPR055152">
    <property type="entry name" value="Transketolase-like_C_2"/>
</dbReference>
<feature type="binding site" evidence="17">
    <location>
        <position position="435"/>
    </location>
    <ligand>
        <name>thiamine diphosphate</name>
        <dbReference type="ChEBI" id="CHEBI:58937"/>
    </ligand>
</feature>
<comment type="cofactor">
    <cofactor evidence="3">
        <name>Co(2+)</name>
        <dbReference type="ChEBI" id="CHEBI:48828"/>
    </cofactor>
</comment>
<comment type="cofactor">
    <cofactor evidence="18">
        <name>Mg(2+)</name>
        <dbReference type="ChEBI" id="CHEBI:18420"/>
    </cofactor>
    <text evidence="18">Binds 1 Mg(2+) ion per subunit. Can also utilize other divalent metal cations, such as Ca(2+), Mn(2+) and Co(2+).</text>
</comment>
<dbReference type="FunFam" id="3.40.50.920:FF:000003">
    <property type="entry name" value="Transketolase"/>
    <property type="match status" value="1"/>
</dbReference>
<dbReference type="SUPFAM" id="SSF52518">
    <property type="entry name" value="Thiamin diphosphate-binding fold (THDP-binding)"/>
    <property type="match status" value="2"/>
</dbReference>
<feature type="active site" description="Proton donor" evidence="15">
    <location>
        <position position="409"/>
    </location>
</feature>
<dbReference type="PANTHER" id="PTHR43522:SF2">
    <property type="entry name" value="TRANSKETOLASE 1-RELATED"/>
    <property type="match status" value="1"/>
</dbReference>
<evidence type="ECO:0000256" key="5">
    <source>
        <dbReference type="ARBA" id="ARBA00007131"/>
    </source>
</evidence>
<dbReference type="CDD" id="cd07033">
    <property type="entry name" value="TPP_PYR_DXS_TK_like"/>
    <property type="match status" value="1"/>
</dbReference>
<evidence type="ECO:0000256" key="17">
    <source>
        <dbReference type="PIRSR" id="PIRSR605478-3"/>
    </source>
</evidence>
<evidence type="ECO:0000256" key="19">
    <source>
        <dbReference type="PIRSR" id="PIRSR605478-5"/>
    </source>
</evidence>
<keyword evidence="22" id="KW-1185">Reference proteome</keyword>
<comment type="catalytic activity">
    <reaction evidence="13">
        <text>D-sedoheptulose 7-phosphate + D-glyceraldehyde 3-phosphate = aldehydo-D-ribose 5-phosphate + D-xylulose 5-phosphate</text>
        <dbReference type="Rhea" id="RHEA:10508"/>
        <dbReference type="ChEBI" id="CHEBI:57483"/>
        <dbReference type="ChEBI" id="CHEBI:57737"/>
        <dbReference type="ChEBI" id="CHEBI:58273"/>
        <dbReference type="ChEBI" id="CHEBI:59776"/>
        <dbReference type="EC" id="2.2.1.1"/>
    </reaction>
</comment>
<dbReference type="SMART" id="SM00861">
    <property type="entry name" value="Transket_pyr"/>
    <property type="match status" value="1"/>
</dbReference>
<evidence type="ECO:0000256" key="6">
    <source>
        <dbReference type="ARBA" id="ARBA00011738"/>
    </source>
</evidence>
<protein>
    <recommendedName>
        <fullName evidence="7 14">Transketolase</fullName>
        <ecNumber evidence="7 14">2.2.1.1</ecNumber>
    </recommendedName>
</protein>
<dbReference type="OrthoDB" id="8732661at2"/>
<evidence type="ECO:0000259" key="20">
    <source>
        <dbReference type="SMART" id="SM00861"/>
    </source>
</evidence>
<dbReference type="EC" id="2.2.1.1" evidence="7 14"/>
<dbReference type="InterPro" id="IPR009014">
    <property type="entry name" value="Transketo_C/PFOR_II"/>
</dbReference>
<dbReference type="FunFam" id="3.40.50.970:FF:000004">
    <property type="entry name" value="Transketolase"/>
    <property type="match status" value="1"/>
</dbReference>
<gene>
    <name evidence="21" type="primary">tkt</name>
    <name evidence="21" type="ORF">EQG49_01330</name>
</gene>
<evidence type="ECO:0000256" key="10">
    <source>
        <dbReference type="ARBA" id="ARBA00022837"/>
    </source>
</evidence>
<feature type="binding site" evidence="17">
    <location>
        <position position="68"/>
    </location>
    <ligand>
        <name>thiamine diphosphate</name>
        <dbReference type="ChEBI" id="CHEBI:58937"/>
    </ligand>
</feature>
<dbReference type="Pfam" id="PF00456">
    <property type="entry name" value="Transketolase_N"/>
    <property type="match status" value="1"/>
</dbReference>
<feature type="domain" description="Transketolase-like pyrimidine-binding" evidence="20">
    <location>
        <begin position="352"/>
        <end position="523"/>
    </location>
</feature>
<feature type="binding site" evidence="16">
    <location>
        <position position="471"/>
    </location>
    <ligand>
        <name>substrate</name>
    </ligand>
</feature>
<dbReference type="Pfam" id="PF02779">
    <property type="entry name" value="Transket_pyr"/>
    <property type="match status" value="1"/>
</dbReference>
<feature type="binding site" evidence="16">
    <location>
        <position position="262"/>
    </location>
    <ligand>
        <name>substrate</name>
    </ligand>
</feature>
<feature type="binding site" evidence="17">
    <location>
        <position position="188"/>
    </location>
    <ligand>
        <name>thiamine diphosphate</name>
        <dbReference type="ChEBI" id="CHEBI:58937"/>
    </ligand>
</feature>
<evidence type="ECO:0000256" key="3">
    <source>
        <dbReference type="ARBA" id="ARBA00001941"/>
    </source>
</evidence>
<evidence type="ECO:0000313" key="22">
    <source>
        <dbReference type="Proteomes" id="UP000292886"/>
    </source>
</evidence>